<dbReference type="Proteomes" id="UP000675664">
    <property type="component" value="Unassembled WGS sequence"/>
</dbReference>
<reference evidence="2" key="1">
    <citation type="submission" date="2021-04" db="EMBL/GenBank/DDBJ databases">
        <title>Sinoanaerobacter chloroacetimidivorans sp. nov., an obligate anaerobic bacterium isolated from anaerobic sludge.</title>
        <authorList>
            <person name="Bao Y."/>
        </authorList>
    </citation>
    <scope>NUCLEOTIDE SEQUENCE</scope>
    <source>
        <strain evidence="2">BAD-6</strain>
    </source>
</reference>
<evidence type="ECO:0000313" key="3">
    <source>
        <dbReference type="Proteomes" id="UP000675664"/>
    </source>
</evidence>
<proteinExistence type="predicted"/>
<dbReference type="PANTHER" id="PTHR33169:SF14">
    <property type="entry name" value="TRANSCRIPTIONAL REGULATOR RV3488"/>
    <property type="match status" value="1"/>
</dbReference>
<reference evidence="2" key="2">
    <citation type="submission" date="2021-04" db="EMBL/GenBank/DDBJ databases">
        <authorList>
            <person name="Liu J."/>
        </authorList>
    </citation>
    <scope>NUCLEOTIDE SEQUENCE</scope>
    <source>
        <strain evidence="2">BAD-6</strain>
    </source>
</reference>
<feature type="domain" description="Transcription regulator PadR N-terminal" evidence="1">
    <location>
        <begin position="30"/>
        <end position="103"/>
    </location>
</feature>
<name>A0A8J8B1F1_9FIRM</name>
<keyword evidence="3" id="KW-1185">Reference proteome</keyword>
<dbReference type="InterPro" id="IPR036390">
    <property type="entry name" value="WH_DNA-bd_sf"/>
</dbReference>
<organism evidence="2 3">
    <name type="scientific">Sinanaerobacter chloroacetimidivorans</name>
    <dbReference type="NCBI Taxonomy" id="2818044"/>
    <lineage>
        <taxon>Bacteria</taxon>
        <taxon>Bacillati</taxon>
        <taxon>Bacillota</taxon>
        <taxon>Clostridia</taxon>
        <taxon>Peptostreptococcales</taxon>
        <taxon>Anaerovoracaceae</taxon>
        <taxon>Sinanaerobacter</taxon>
    </lineage>
</organism>
<dbReference type="AlphaFoldDB" id="A0A8J8B1F1"/>
<dbReference type="EMBL" id="JAGSND010000003">
    <property type="protein sequence ID" value="MBR0597596.1"/>
    <property type="molecule type" value="Genomic_DNA"/>
</dbReference>
<sequence length="129" mass="14588">MSYKRLSQVSVNDKCSCKGNNLEKFLQPSILSLLATQNLHGYSIIQELENKSSLKNEKFDNAGIYRTLKALEERQLVDSEWNVEGAGAAKKIYKITEEGKSCLSNWVKTLEDYQKTIALIVEDAKEALK</sequence>
<dbReference type="InterPro" id="IPR005149">
    <property type="entry name" value="Tscrpt_reg_PadR_N"/>
</dbReference>
<dbReference type="Pfam" id="PF03551">
    <property type="entry name" value="PadR"/>
    <property type="match status" value="1"/>
</dbReference>
<accession>A0A8J8B1F1</accession>
<protein>
    <submittedName>
        <fullName evidence="2">Helix-turn-helix transcriptional regulator</fullName>
    </submittedName>
</protein>
<evidence type="ECO:0000313" key="2">
    <source>
        <dbReference type="EMBL" id="MBR0597596.1"/>
    </source>
</evidence>
<dbReference type="PANTHER" id="PTHR33169">
    <property type="entry name" value="PADR-FAMILY TRANSCRIPTIONAL REGULATOR"/>
    <property type="match status" value="1"/>
</dbReference>
<evidence type="ECO:0000259" key="1">
    <source>
        <dbReference type="Pfam" id="PF03551"/>
    </source>
</evidence>
<dbReference type="SUPFAM" id="SSF46785">
    <property type="entry name" value="Winged helix' DNA-binding domain"/>
    <property type="match status" value="1"/>
</dbReference>
<dbReference type="Gene3D" id="1.10.10.10">
    <property type="entry name" value="Winged helix-like DNA-binding domain superfamily/Winged helix DNA-binding domain"/>
    <property type="match status" value="1"/>
</dbReference>
<dbReference type="RefSeq" id="WP_227017726.1">
    <property type="nucleotide sequence ID" value="NZ_JAGSND010000003.1"/>
</dbReference>
<dbReference type="InterPro" id="IPR052509">
    <property type="entry name" value="Metal_resp_DNA-bind_regulator"/>
</dbReference>
<dbReference type="InterPro" id="IPR036388">
    <property type="entry name" value="WH-like_DNA-bd_sf"/>
</dbReference>
<comment type="caution">
    <text evidence="2">The sequence shown here is derived from an EMBL/GenBank/DDBJ whole genome shotgun (WGS) entry which is preliminary data.</text>
</comment>
<gene>
    <name evidence="2" type="ORF">KCX82_06920</name>
</gene>